<organism evidence="10 11">
    <name type="scientific">Sediminitomix flava</name>
    <dbReference type="NCBI Taxonomy" id="379075"/>
    <lineage>
        <taxon>Bacteria</taxon>
        <taxon>Pseudomonadati</taxon>
        <taxon>Bacteroidota</taxon>
        <taxon>Cytophagia</taxon>
        <taxon>Cytophagales</taxon>
        <taxon>Flammeovirgaceae</taxon>
        <taxon>Sediminitomix</taxon>
    </lineage>
</organism>
<keyword evidence="9" id="KW-0732">Signal</keyword>
<feature type="chain" id="PRO_5016359893" evidence="9">
    <location>
        <begin position="19"/>
        <end position="303"/>
    </location>
</feature>
<protein>
    <submittedName>
        <fullName evidence="10">Glycosyl hydrolase family 43</fullName>
    </submittedName>
</protein>
<gene>
    <name evidence="10" type="ORF">BC781_11017</name>
</gene>
<keyword evidence="2" id="KW-0858">Xylan degradation</keyword>
<evidence type="ECO:0000256" key="1">
    <source>
        <dbReference type="ARBA" id="ARBA00009865"/>
    </source>
</evidence>
<evidence type="ECO:0000256" key="7">
    <source>
        <dbReference type="PIRSR" id="PIRSR606710-2"/>
    </source>
</evidence>
<dbReference type="AlphaFoldDB" id="A0A315YYE8"/>
<dbReference type="Proteomes" id="UP000245535">
    <property type="component" value="Unassembled WGS sequence"/>
</dbReference>
<dbReference type="OrthoDB" id="3308423at2"/>
<evidence type="ECO:0000313" key="10">
    <source>
        <dbReference type="EMBL" id="PWJ34976.1"/>
    </source>
</evidence>
<comment type="caution">
    <text evidence="10">The sequence shown here is derived from an EMBL/GenBank/DDBJ whole genome shotgun (WGS) entry which is preliminary data.</text>
</comment>
<evidence type="ECO:0000256" key="5">
    <source>
        <dbReference type="ARBA" id="ARBA00023295"/>
    </source>
</evidence>
<keyword evidence="5 8" id="KW-0326">Glycosidase</keyword>
<keyword evidence="4" id="KW-0119">Carbohydrate metabolism</keyword>
<evidence type="ECO:0000256" key="4">
    <source>
        <dbReference type="ARBA" id="ARBA00023277"/>
    </source>
</evidence>
<feature type="signal peptide" evidence="9">
    <location>
        <begin position="1"/>
        <end position="18"/>
    </location>
</feature>
<dbReference type="Pfam" id="PF04616">
    <property type="entry name" value="Glyco_hydro_43"/>
    <property type="match status" value="1"/>
</dbReference>
<reference evidence="10 11" key="1">
    <citation type="submission" date="2018-03" db="EMBL/GenBank/DDBJ databases">
        <title>Genomic Encyclopedia of Archaeal and Bacterial Type Strains, Phase II (KMG-II): from individual species to whole genera.</title>
        <authorList>
            <person name="Goeker M."/>
        </authorList>
    </citation>
    <scope>NUCLEOTIDE SEQUENCE [LARGE SCALE GENOMIC DNA]</scope>
    <source>
        <strain evidence="10 11">DSM 28229</strain>
    </source>
</reference>
<dbReference type="SUPFAM" id="SSF75005">
    <property type="entry name" value="Arabinanase/levansucrase/invertase"/>
    <property type="match status" value="1"/>
</dbReference>
<dbReference type="PANTHER" id="PTHR43772">
    <property type="entry name" value="ENDO-1,4-BETA-XYLANASE"/>
    <property type="match status" value="1"/>
</dbReference>
<dbReference type="EMBL" id="QGDO01000010">
    <property type="protein sequence ID" value="PWJ34976.1"/>
    <property type="molecule type" value="Genomic_DNA"/>
</dbReference>
<comment type="similarity">
    <text evidence="1 8">Belongs to the glycosyl hydrolase 43 family.</text>
</comment>
<keyword evidence="3 8" id="KW-0378">Hydrolase</keyword>
<evidence type="ECO:0000256" key="3">
    <source>
        <dbReference type="ARBA" id="ARBA00022801"/>
    </source>
</evidence>
<dbReference type="PANTHER" id="PTHR43772:SF2">
    <property type="entry name" value="PUTATIVE (AFU_ORTHOLOGUE AFUA_2G04480)-RELATED"/>
    <property type="match status" value="1"/>
</dbReference>
<feature type="active site" description="Proton donor" evidence="6">
    <location>
        <position position="191"/>
    </location>
</feature>
<evidence type="ECO:0000256" key="9">
    <source>
        <dbReference type="SAM" id="SignalP"/>
    </source>
</evidence>
<keyword evidence="2" id="KW-0624">Polysaccharide degradation</keyword>
<feature type="active site" description="Proton acceptor" evidence="6">
    <location>
        <position position="29"/>
    </location>
</feature>
<evidence type="ECO:0000256" key="8">
    <source>
        <dbReference type="RuleBase" id="RU361187"/>
    </source>
</evidence>
<keyword evidence="11" id="KW-1185">Reference proteome</keyword>
<proteinExistence type="inferred from homology"/>
<sequence length="303" mass="34893">MKYFIVCLIVCISAKVLAQKPILPDFHADPSIHEWAGKYWIYPSTDEVGSTSWEEMKRWHAYSSTDLVNWKNEGEIFSLEKISWAKQAAFAPDAMYWKGKYYFFFPAEFQIGVAVSDQPNGPFEDALDKPLITKNQVEGVLSFDPHIFVDTDNQAYLYYGGGNGVAMAKMKDNLIELAEEPQKLSLKNYGEGIWVHKKDDTYYFSYPIHIERDGAVKQLLVYSTSKSPYGPFEYRGVILDNNSRNSHHSIAQLGDKWYLFYHVEGPSPYERRVCAEYLEYYEDGSIKEVKMTREGINAEPLSN</sequence>
<dbReference type="GO" id="GO:0004553">
    <property type="term" value="F:hydrolase activity, hydrolyzing O-glycosyl compounds"/>
    <property type="evidence" value="ECO:0007669"/>
    <property type="project" value="InterPro"/>
</dbReference>
<name>A0A315YYE8_SEDFL</name>
<evidence type="ECO:0000256" key="6">
    <source>
        <dbReference type="PIRSR" id="PIRSR606710-1"/>
    </source>
</evidence>
<evidence type="ECO:0000256" key="2">
    <source>
        <dbReference type="ARBA" id="ARBA00022651"/>
    </source>
</evidence>
<accession>A0A315YYE8</accession>
<evidence type="ECO:0000313" key="11">
    <source>
        <dbReference type="Proteomes" id="UP000245535"/>
    </source>
</evidence>
<dbReference type="GO" id="GO:0045493">
    <property type="term" value="P:xylan catabolic process"/>
    <property type="evidence" value="ECO:0007669"/>
    <property type="project" value="UniProtKB-KW"/>
</dbReference>
<dbReference type="RefSeq" id="WP_109622720.1">
    <property type="nucleotide sequence ID" value="NZ_QGDO01000010.1"/>
</dbReference>
<dbReference type="InterPro" id="IPR023296">
    <property type="entry name" value="Glyco_hydro_beta-prop_sf"/>
</dbReference>
<dbReference type="InterPro" id="IPR052176">
    <property type="entry name" value="Glycosyl_Hydrlase_43_Enz"/>
</dbReference>
<dbReference type="Gene3D" id="2.115.10.20">
    <property type="entry name" value="Glycosyl hydrolase domain, family 43"/>
    <property type="match status" value="1"/>
</dbReference>
<dbReference type="InterPro" id="IPR006710">
    <property type="entry name" value="Glyco_hydro_43"/>
</dbReference>
<dbReference type="CDD" id="cd08990">
    <property type="entry name" value="GH43_AXH_like"/>
    <property type="match status" value="1"/>
</dbReference>
<feature type="site" description="Important for catalytic activity, responsible for pKa modulation of the active site Glu and correct orientation of both the proton donor and substrate" evidence="7">
    <location>
        <position position="144"/>
    </location>
</feature>